<dbReference type="Gene3D" id="2.60.120.580">
    <property type="entry name" value="Acetamidase/Formamidase-like domains"/>
    <property type="match status" value="1"/>
</dbReference>
<evidence type="ECO:0000313" key="2">
    <source>
        <dbReference type="Proteomes" id="UP000886520"/>
    </source>
</evidence>
<sequence length="454" mass="49647">MASCRYSARTVVSVDVKKKAWEQEQPLHNRWHPEIPPVAHVATGELFRVESLDWTGGQIADNDSAEDIKHVDLSRVHYLSGPISVTDTDGEMAKPGDILVVEICNLGPLPGDEWGFTGTFDRENGGGFLTDHFPHASKAIWHFEGIFAQSRHIPGVRFPGLIHPGLIGTAPSHELLHIWNKRERDLVESSTDAVTTLATVLHTRPLALLPTAHGALLGKIEAGTPLWEGVAREAARTIPGRENGGNCDIKNLSRGCKAYFPVFVEGGNLSMGDMHFSQGDGEVAFCGAIEMSGFLELKCDIIRGGMEKYLTPMGPTKLHVNPIFEIGPLEPRFGDWLVFEGLSVDESGRQHYLDASVAYKRAVLNAIDYLSKFGYTKEQIYLLLSCCPCEGRISGIVDIPNACATLAIPTAIFDQDVRPQRDGPPRSPYLVQRGDVSKCAYDGSLPITKNLALS</sequence>
<dbReference type="OrthoDB" id="9975579at2759"/>
<dbReference type="EMBL" id="JABFUD020000003">
    <property type="protein sequence ID" value="KAI5081611.1"/>
    <property type="molecule type" value="Genomic_DNA"/>
</dbReference>
<dbReference type="NCBIfam" id="NF045496">
    <property type="entry name" value="FormamaseFmdA"/>
    <property type="match status" value="1"/>
</dbReference>
<dbReference type="AlphaFoldDB" id="A0A9D4ZQ03"/>
<accession>A0A9D4ZQ03</accession>
<organism evidence="1 2">
    <name type="scientific">Adiantum capillus-veneris</name>
    <name type="common">Maidenhair fern</name>
    <dbReference type="NCBI Taxonomy" id="13818"/>
    <lineage>
        <taxon>Eukaryota</taxon>
        <taxon>Viridiplantae</taxon>
        <taxon>Streptophyta</taxon>
        <taxon>Embryophyta</taxon>
        <taxon>Tracheophyta</taxon>
        <taxon>Polypodiopsida</taxon>
        <taxon>Polypodiidae</taxon>
        <taxon>Polypodiales</taxon>
        <taxon>Pteridineae</taxon>
        <taxon>Pteridaceae</taxon>
        <taxon>Vittarioideae</taxon>
        <taxon>Adiantum</taxon>
    </lineage>
</organism>
<reference evidence="1" key="1">
    <citation type="submission" date="2021-01" db="EMBL/GenBank/DDBJ databases">
        <title>Adiantum capillus-veneris genome.</title>
        <authorList>
            <person name="Fang Y."/>
            <person name="Liao Q."/>
        </authorList>
    </citation>
    <scope>NUCLEOTIDE SEQUENCE</scope>
    <source>
        <strain evidence="1">H3</strain>
        <tissue evidence="1">Leaf</tissue>
    </source>
</reference>
<dbReference type="InterPro" id="IPR054833">
    <property type="entry name" value="FormamaseFmdA"/>
</dbReference>
<name>A0A9D4ZQ03_ADICA</name>
<proteinExistence type="predicted"/>
<dbReference type="GO" id="GO:0016811">
    <property type="term" value="F:hydrolase activity, acting on carbon-nitrogen (but not peptide) bonds, in linear amides"/>
    <property type="evidence" value="ECO:0007669"/>
    <property type="project" value="InterPro"/>
</dbReference>
<gene>
    <name evidence="1" type="ORF">GOP47_0001354</name>
</gene>
<dbReference type="InterPro" id="IPR004304">
    <property type="entry name" value="FmdA_AmdA"/>
</dbReference>
<dbReference type="PANTHER" id="PTHR31891:SF1">
    <property type="entry name" value="FORMAMIDASE C869.04-RELATED"/>
    <property type="match status" value="1"/>
</dbReference>
<protein>
    <recommendedName>
        <fullName evidence="3">Formamidase</fullName>
    </recommendedName>
</protein>
<dbReference type="Pfam" id="PF03069">
    <property type="entry name" value="FmdA_AmdA"/>
    <property type="match status" value="1"/>
</dbReference>
<dbReference type="Proteomes" id="UP000886520">
    <property type="component" value="Chromosome 2"/>
</dbReference>
<dbReference type="SUPFAM" id="SSF141130">
    <property type="entry name" value="Acetamidase/Formamidase-like"/>
    <property type="match status" value="1"/>
</dbReference>
<evidence type="ECO:0008006" key="3">
    <source>
        <dbReference type="Google" id="ProtNLM"/>
    </source>
</evidence>
<evidence type="ECO:0000313" key="1">
    <source>
        <dbReference type="EMBL" id="KAI5081611.1"/>
    </source>
</evidence>
<dbReference type="PANTHER" id="PTHR31891">
    <property type="entry name" value="FORMAMIDASE C869.04-RELATED"/>
    <property type="match status" value="1"/>
</dbReference>
<keyword evidence="2" id="KW-1185">Reference proteome</keyword>
<comment type="caution">
    <text evidence="1">The sequence shown here is derived from an EMBL/GenBank/DDBJ whole genome shotgun (WGS) entry which is preliminary data.</text>
</comment>